<keyword evidence="3" id="KW-1185">Reference proteome</keyword>
<name>K3WW97_GLOUD</name>
<reference evidence="3" key="1">
    <citation type="journal article" date="2010" name="Genome Biol.">
        <title>Genome sequence of the necrotrophic plant pathogen Pythium ultimum reveals original pathogenicity mechanisms and effector repertoire.</title>
        <authorList>
            <person name="Levesque C.A."/>
            <person name="Brouwer H."/>
            <person name="Cano L."/>
            <person name="Hamilton J.P."/>
            <person name="Holt C."/>
            <person name="Huitema E."/>
            <person name="Raffaele S."/>
            <person name="Robideau G.P."/>
            <person name="Thines M."/>
            <person name="Win J."/>
            <person name="Zerillo M.M."/>
            <person name="Beakes G.W."/>
            <person name="Boore J.L."/>
            <person name="Busam D."/>
            <person name="Dumas B."/>
            <person name="Ferriera S."/>
            <person name="Fuerstenberg S.I."/>
            <person name="Gachon C.M."/>
            <person name="Gaulin E."/>
            <person name="Govers F."/>
            <person name="Grenville-Briggs L."/>
            <person name="Horner N."/>
            <person name="Hostetler J."/>
            <person name="Jiang R.H."/>
            <person name="Johnson J."/>
            <person name="Krajaejun T."/>
            <person name="Lin H."/>
            <person name="Meijer H.J."/>
            <person name="Moore B."/>
            <person name="Morris P."/>
            <person name="Phuntmart V."/>
            <person name="Puiu D."/>
            <person name="Shetty J."/>
            <person name="Stajich J.E."/>
            <person name="Tripathy S."/>
            <person name="Wawra S."/>
            <person name="van West P."/>
            <person name="Whitty B.R."/>
            <person name="Coutinho P.M."/>
            <person name="Henrissat B."/>
            <person name="Martin F."/>
            <person name="Thomas P.D."/>
            <person name="Tyler B.M."/>
            <person name="De Vries R.P."/>
            <person name="Kamoun S."/>
            <person name="Yandell M."/>
            <person name="Tisserat N."/>
            <person name="Buell C.R."/>
        </authorList>
    </citation>
    <scope>NUCLEOTIDE SEQUENCE</scope>
    <source>
        <strain evidence="3">DAOM:BR144</strain>
    </source>
</reference>
<organism evidence="2 3">
    <name type="scientific">Globisporangium ultimum (strain ATCC 200006 / CBS 805.95 / DAOM BR144)</name>
    <name type="common">Pythium ultimum</name>
    <dbReference type="NCBI Taxonomy" id="431595"/>
    <lineage>
        <taxon>Eukaryota</taxon>
        <taxon>Sar</taxon>
        <taxon>Stramenopiles</taxon>
        <taxon>Oomycota</taxon>
        <taxon>Peronosporomycetes</taxon>
        <taxon>Pythiales</taxon>
        <taxon>Pythiaceae</taxon>
        <taxon>Globisporangium</taxon>
    </lineage>
</organism>
<dbReference type="VEuPathDB" id="FungiDB:PYU1_G009227"/>
<dbReference type="InParanoid" id="K3WW97"/>
<protein>
    <submittedName>
        <fullName evidence="2">Uncharacterized protein</fullName>
    </submittedName>
</protein>
<evidence type="ECO:0000256" key="1">
    <source>
        <dbReference type="PROSITE-ProRule" id="PRU00023"/>
    </source>
</evidence>
<proteinExistence type="predicted"/>
<dbReference type="EMBL" id="GL376632">
    <property type="status" value="NOT_ANNOTATED_CDS"/>
    <property type="molecule type" value="Genomic_DNA"/>
</dbReference>
<dbReference type="eggNOG" id="ENOG502T3ZI">
    <property type="taxonomic scope" value="Eukaryota"/>
</dbReference>
<evidence type="ECO:0000313" key="2">
    <source>
        <dbReference type="EnsemblProtists" id="PYU1_T009245"/>
    </source>
</evidence>
<dbReference type="InterPro" id="IPR002110">
    <property type="entry name" value="Ankyrin_rpt"/>
</dbReference>
<dbReference type="EnsemblProtists" id="PYU1_T009245">
    <property type="protein sequence ID" value="PYU1_T009245"/>
    <property type="gene ID" value="PYU1_G009227"/>
</dbReference>
<dbReference type="Gene3D" id="1.25.40.20">
    <property type="entry name" value="Ankyrin repeat-containing domain"/>
    <property type="match status" value="1"/>
</dbReference>
<feature type="repeat" description="ANK" evidence="1">
    <location>
        <begin position="4"/>
        <end position="36"/>
    </location>
</feature>
<dbReference type="PROSITE" id="PS50088">
    <property type="entry name" value="ANK_REPEAT"/>
    <property type="match status" value="1"/>
</dbReference>
<evidence type="ECO:0000313" key="3">
    <source>
        <dbReference type="Proteomes" id="UP000019132"/>
    </source>
</evidence>
<dbReference type="SUPFAM" id="SSF48403">
    <property type="entry name" value="Ankyrin repeat"/>
    <property type="match status" value="1"/>
</dbReference>
<reference evidence="3" key="2">
    <citation type="submission" date="2010-04" db="EMBL/GenBank/DDBJ databases">
        <authorList>
            <person name="Buell R."/>
            <person name="Hamilton J."/>
            <person name="Hostetler J."/>
        </authorList>
    </citation>
    <scope>NUCLEOTIDE SEQUENCE [LARGE SCALE GENOMIC DNA]</scope>
    <source>
        <strain evidence="3">DAOM:BR144</strain>
    </source>
</reference>
<dbReference type="HOGENOM" id="CLU_1056015_0_0_1"/>
<reference evidence="2" key="3">
    <citation type="submission" date="2015-02" db="UniProtKB">
        <authorList>
            <consortium name="EnsemblProtists"/>
        </authorList>
    </citation>
    <scope>IDENTIFICATION</scope>
    <source>
        <strain evidence="2">DAOM BR144</strain>
    </source>
</reference>
<keyword evidence="1" id="KW-0040">ANK repeat</keyword>
<dbReference type="Proteomes" id="UP000019132">
    <property type="component" value="Unassembled WGS sequence"/>
</dbReference>
<sequence>RGRQHRAVLSIAGRSGDVDIFRALIGAGASINVQDHDGATPLVLIARWGYLKGMKLLMTHDKVSSNGFSRHEASLIPCTLEAMNALCTRAFGFEQMTRRLVGRIYSVNSQLLLHAAAGVKESLLVILTGIIFRVCKLLFELELHQSPLSRFISRRAVLTRMNFHKELDRIVGMADLESTEQNWRAAWDADQPVQDKRLQAVLSADKGLLSGLTRFQERRNALLLLQYELRKYDELNETEVLTFAKSMIWRLLRVCGADVPDVPE</sequence>
<dbReference type="InterPro" id="IPR036770">
    <property type="entry name" value="Ankyrin_rpt-contain_sf"/>
</dbReference>
<accession>K3WW97</accession>
<dbReference type="AlphaFoldDB" id="K3WW97"/>